<evidence type="ECO:0000313" key="2">
    <source>
        <dbReference type="Proteomes" id="UP000064967"/>
    </source>
</evidence>
<dbReference type="Proteomes" id="UP000064967">
    <property type="component" value="Chromosome"/>
</dbReference>
<dbReference type="STRING" id="1391654.AKJ09_04713"/>
<dbReference type="EMBL" id="CP012333">
    <property type="protein sequence ID" value="AKU98049.1"/>
    <property type="molecule type" value="Genomic_DNA"/>
</dbReference>
<protein>
    <submittedName>
        <fullName evidence="1">Uncharacterized protein</fullName>
    </submittedName>
</protein>
<name>A0A0K1PY24_9BACT</name>
<sequence>MLQYGSADVDSVQQAGLRALRVNLPGARYAAAVDAKAGYATKDGSEDDRGGDVITSLCSVCSVRNLAQRRARAR</sequence>
<proteinExistence type="predicted"/>
<dbReference type="KEGG" id="llu:AKJ09_04713"/>
<organism evidence="1 2">
    <name type="scientific">Labilithrix luteola</name>
    <dbReference type="NCBI Taxonomy" id="1391654"/>
    <lineage>
        <taxon>Bacteria</taxon>
        <taxon>Pseudomonadati</taxon>
        <taxon>Myxococcota</taxon>
        <taxon>Polyangia</taxon>
        <taxon>Polyangiales</taxon>
        <taxon>Labilitrichaceae</taxon>
        <taxon>Labilithrix</taxon>
    </lineage>
</organism>
<accession>A0A0K1PY24</accession>
<dbReference type="AlphaFoldDB" id="A0A0K1PY24"/>
<keyword evidence="2" id="KW-1185">Reference proteome</keyword>
<reference evidence="1 2" key="1">
    <citation type="submission" date="2015-08" db="EMBL/GenBank/DDBJ databases">
        <authorList>
            <person name="Babu N.S."/>
            <person name="Beckwith C.J."/>
            <person name="Beseler K.G."/>
            <person name="Brison A."/>
            <person name="Carone J.V."/>
            <person name="Caskin T.P."/>
            <person name="Diamond M."/>
            <person name="Durham M.E."/>
            <person name="Foxe J.M."/>
            <person name="Go M."/>
            <person name="Henderson B.A."/>
            <person name="Jones I.B."/>
            <person name="McGettigan J.A."/>
            <person name="Micheletti S.J."/>
            <person name="Nasrallah M.E."/>
            <person name="Ortiz D."/>
            <person name="Piller C.R."/>
            <person name="Privatt S.R."/>
            <person name="Schneider S.L."/>
            <person name="Sharp S."/>
            <person name="Smith T.C."/>
            <person name="Stanton J.D."/>
            <person name="Ullery H.E."/>
            <person name="Wilson R.J."/>
            <person name="Serrano M.G."/>
            <person name="Buck G."/>
            <person name="Lee V."/>
            <person name="Wang Y."/>
            <person name="Carvalho R."/>
            <person name="Voegtly L."/>
            <person name="Shi R."/>
            <person name="Duckworth R."/>
            <person name="Johnson A."/>
            <person name="Loviza R."/>
            <person name="Walstead R."/>
            <person name="Shah Z."/>
            <person name="Kiflezghi M."/>
            <person name="Wade K."/>
            <person name="Ball S.L."/>
            <person name="Bradley K.W."/>
            <person name="Asai D.J."/>
            <person name="Bowman C.A."/>
            <person name="Russell D.A."/>
            <person name="Pope W.H."/>
            <person name="Jacobs-Sera D."/>
            <person name="Hendrix R.W."/>
            <person name="Hatfull G.F."/>
        </authorList>
    </citation>
    <scope>NUCLEOTIDE SEQUENCE [LARGE SCALE GENOMIC DNA]</scope>
    <source>
        <strain evidence="1 2">DSM 27648</strain>
    </source>
</reference>
<gene>
    <name evidence="1" type="ORF">AKJ09_04713</name>
</gene>
<evidence type="ECO:0000313" key="1">
    <source>
        <dbReference type="EMBL" id="AKU98049.1"/>
    </source>
</evidence>